<dbReference type="AlphaFoldDB" id="A0A1G8G8J7"/>
<accession>A0A1G8G8J7</accession>
<evidence type="ECO:0000259" key="1">
    <source>
        <dbReference type="Pfam" id="PF09348"/>
    </source>
</evidence>
<dbReference type="InterPro" id="IPR018960">
    <property type="entry name" value="DUF1990"/>
</dbReference>
<dbReference type="EMBL" id="FNDN01000004">
    <property type="protein sequence ID" value="SDH90601.1"/>
    <property type="molecule type" value="Genomic_DNA"/>
</dbReference>
<dbReference type="Pfam" id="PF09348">
    <property type="entry name" value="DUF1990"/>
    <property type="match status" value="1"/>
</dbReference>
<dbReference type="PIRSF" id="PIRSF010260">
    <property type="entry name" value="UCP010260"/>
    <property type="match status" value="1"/>
</dbReference>
<gene>
    <name evidence="2" type="ORF">SAMN05444695_1042</name>
</gene>
<dbReference type="PANTHER" id="PTHR34202">
    <property type="entry name" value="UPF0548 PROTEIN"/>
    <property type="match status" value="1"/>
</dbReference>
<proteinExistence type="predicted"/>
<dbReference type="PANTHER" id="PTHR34202:SF1">
    <property type="entry name" value="UPF0548 PROTEIN"/>
    <property type="match status" value="1"/>
</dbReference>
<dbReference type="OrthoDB" id="120660at2"/>
<keyword evidence="3" id="KW-1185">Reference proteome</keyword>
<protein>
    <submittedName>
        <fullName evidence="2">Uncharacterized protein, UPF0548 family</fullName>
    </submittedName>
</protein>
<dbReference type="InterPro" id="IPR014457">
    <property type="entry name" value="UCP010260"/>
</dbReference>
<dbReference type="RefSeq" id="WP_072737244.1">
    <property type="nucleotide sequence ID" value="NZ_CP048813.1"/>
</dbReference>
<organism evidence="2 3">
    <name type="scientific">Rhodococcus triatomae</name>
    <dbReference type="NCBI Taxonomy" id="300028"/>
    <lineage>
        <taxon>Bacteria</taxon>
        <taxon>Bacillati</taxon>
        <taxon>Actinomycetota</taxon>
        <taxon>Actinomycetes</taxon>
        <taxon>Mycobacteriales</taxon>
        <taxon>Nocardiaceae</taxon>
        <taxon>Rhodococcus</taxon>
    </lineage>
</organism>
<dbReference type="Proteomes" id="UP000183263">
    <property type="component" value="Unassembled WGS sequence"/>
</dbReference>
<evidence type="ECO:0000313" key="2">
    <source>
        <dbReference type="EMBL" id="SDH90601.1"/>
    </source>
</evidence>
<reference evidence="2 3" key="1">
    <citation type="submission" date="2016-10" db="EMBL/GenBank/DDBJ databases">
        <authorList>
            <person name="de Groot N.N."/>
        </authorList>
    </citation>
    <scope>NUCLEOTIDE SEQUENCE [LARGE SCALE GENOMIC DNA]</scope>
    <source>
        <strain evidence="2 3">DSM 44892</strain>
    </source>
</reference>
<sequence>MSRTPLSQRRLTYAEVGATAGALPPGYDHLERRCTLGTGEHVFRRAVADLMHWDMHRRAGIEVAPETPDAATGVRVSLRWGGRLLHLDAPCEVIYVVDDDRRRGFAYGTLDGHPERGEERFCVEWGADDAVVLSVIAFSRPALWWNRVTAPVGRRIQRHVTARYLEALTESRDV</sequence>
<evidence type="ECO:0000313" key="3">
    <source>
        <dbReference type="Proteomes" id="UP000183263"/>
    </source>
</evidence>
<name>A0A1G8G8J7_9NOCA</name>
<feature type="domain" description="DUF1990" evidence="1">
    <location>
        <begin position="12"/>
        <end position="167"/>
    </location>
</feature>